<sequence>MRAVTALGWREVWSESQVCRHATVPAEGALKKDSPQDPAVETLCSQAARTCEICMTWYMVKPFELQ</sequence>
<dbReference type="AlphaFoldDB" id="A0A6A6V0F8"/>
<dbReference type="EMBL" id="MU006592">
    <property type="protein sequence ID" value="KAF2744022.1"/>
    <property type="molecule type" value="Genomic_DNA"/>
</dbReference>
<organism evidence="1 2">
    <name type="scientific">Sporormia fimetaria CBS 119925</name>
    <dbReference type="NCBI Taxonomy" id="1340428"/>
    <lineage>
        <taxon>Eukaryota</taxon>
        <taxon>Fungi</taxon>
        <taxon>Dikarya</taxon>
        <taxon>Ascomycota</taxon>
        <taxon>Pezizomycotina</taxon>
        <taxon>Dothideomycetes</taxon>
        <taxon>Pleosporomycetidae</taxon>
        <taxon>Pleosporales</taxon>
        <taxon>Sporormiaceae</taxon>
        <taxon>Sporormia</taxon>
    </lineage>
</organism>
<proteinExistence type="predicted"/>
<protein>
    <submittedName>
        <fullName evidence="1">Uncharacterized protein</fullName>
    </submittedName>
</protein>
<keyword evidence="2" id="KW-1185">Reference proteome</keyword>
<dbReference type="Proteomes" id="UP000799440">
    <property type="component" value="Unassembled WGS sequence"/>
</dbReference>
<reference evidence="1" key="1">
    <citation type="journal article" date="2020" name="Stud. Mycol.">
        <title>101 Dothideomycetes genomes: a test case for predicting lifestyles and emergence of pathogens.</title>
        <authorList>
            <person name="Haridas S."/>
            <person name="Albert R."/>
            <person name="Binder M."/>
            <person name="Bloem J."/>
            <person name="Labutti K."/>
            <person name="Salamov A."/>
            <person name="Andreopoulos B."/>
            <person name="Baker S."/>
            <person name="Barry K."/>
            <person name="Bills G."/>
            <person name="Bluhm B."/>
            <person name="Cannon C."/>
            <person name="Castanera R."/>
            <person name="Culley D."/>
            <person name="Daum C."/>
            <person name="Ezra D."/>
            <person name="Gonzalez J."/>
            <person name="Henrissat B."/>
            <person name="Kuo A."/>
            <person name="Liang C."/>
            <person name="Lipzen A."/>
            <person name="Lutzoni F."/>
            <person name="Magnuson J."/>
            <person name="Mondo S."/>
            <person name="Nolan M."/>
            <person name="Ohm R."/>
            <person name="Pangilinan J."/>
            <person name="Park H.-J."/>
            <person name="Ramirez L."/>
            <person name="Alfaro M."/>
            <person name="Sun H."/>
            <person name="Tritt A."/>
            <person name="Yoshinaga Y."/>
            <person name="Zwiers L.-H."/>
            <person name="Turgeon B."/>
            <person name="Goodwin S."/>
            <person name="Spatafora J."/>
            <person name="Crous P."/>
            <person name="Grigoriev I."/>
        </authorList>
    </citation>
    <scope>NUCLEOTIDE SEQUENCE</scope>
    <source>
        <strain evidence="1">CBS 119925</strain>
    </source>
</reference>
<evidence type="ECO:0000313" key="1">
    <source>
        <dbReference type="EMBL" id="KAF2744022.1"/>
    </source>
</evidence>
<accession>A0A6A6V0F8</accession>
<gene>
    <name evidence="1" type="ORF">M011DRAFT_470922</name>
</gene>
<evidence type="ECO:0000313" key="2">
    <source>
        <dbReference type="Proteomes" id="UP000799440"/>
    </source>
</evidence>
<name>A0A6A6V0F8_9PLEO</name>